<reference evidence="3 4" key="1">
    <citation type="submission" date="2019-10" db="EMBL/GenBank/DDBJ databases">
        <title>Streptomyces tenebrisbrunneis sp.nov., an endogenous actinomycete isolated from of Lycium ruthenicum.</title>
        <authorList>
            <person name="Ma L."/>
        </authorList>
    </citation>
    <scope>NUCLEOTIDE SEQUENCE [LARGE SCALE GENOMIC DNA]</scope>
    <source>
        <strain evidence="3 4">TRM 66187</strain>
    </source>
</reference>
<dbReference type="Proteomes" id="UP000621266">
    <property type="component" value="Unassembled WGS sequence"/>
</dbReference>
<organism evidence="3 4">
    <name type="scientific">Streptomyces lycii</name>
    <dbReference type="NCBI Taxonomy" id="2654337"/>
    <lineage>
        <taxon>Bacteria</taxon>
        <taxon>Bacillati</taxon>
        <taxon>Actinomycetota</taxon>
        <taxon>Actinomycetes</taxon>
        <taxon>Kitasatosporales</taxon>
        <taxon>Streptomycetaceae</taxon>
        <taxon>Streptomyces</taxon>
    </lineage>
</organism>
<evidence type="ECO:0000256" key="1">
    <source>
        <dbReference type="SAM" id="MobiDB-lite"/>
    </source>
</evidence>
<protein>
    <submittedName>
        <fullName evidence="3">FxsA family protein</fullName>
    </submittedName>
</protein>
<accession>A0ABQ7FC27</accession>
<gene>
    <name evidence="3" type="ORF">GCU69_25135</name>
</gene>
<proteinExistence type="predicted"/>
<keyword evidence="2" id="KW-1133">Transmembrane helix</keyword>
<feature type="transmembrane region" description="Helical" evidence="2">
    <location>
        <begin position="29"/>
        <end position="46"/>
    </location>
</feature>
<keyword evidence="2" id="KW-0812">Transmembrane</keyword>
<evidence type="ECO:0000313" key="4">
    <source>
        <dbReference type="Proteomes" id="UP000621266"/>
    </source>
</evidence>
<dbReference type="RefSeq" id="WP_156207230.1">
    <property type="nucleotide sequence ID" value="NZ_WHPN01000370.1"/>
</dbReference>
<dbReference type="InterPro" id="IPR007313">
    <property type="entry name" value="FxsA"/>
</dbReference>
<sequence>MTTGAPHRHEPLPGPGQGSTATRPRRRRSLLPLGLVAWLVLEIWLLTVVADAFGVLTVLLLLVAGALLGGYAVKRAGRRAWQGLTESLQQGVPPGTPPAEGSKASGNTLPMLGGLLLMLPGLVSDVAGLLCLFPPARALLRRSAERSLNRRMAAARPGTVEDAFRQARMHRPDGKVVQGEVIREDGAPGPGNAGPAHRTGESAGNEAGEDPSR</sequence>
<keyword evidence="2" id="KW-0472">Membrane</keyword>
<comment type="caution">
    <text evidence="3">The sequence shown here is derived from an EMBL/GenBank/DDBJ whole genome shotgun (WGS) entry which is preliminary data.</text>
</comment>
<dbReference type="Pfam" id="PF04186">
    <property type="entry name" value="FxsA"/>
    <property type="match status" value="1"/>
</dbReference>
<dbReference type="NCBIfam" id="NF008528">
    <property type="entry name" value="PRK11463.1-2"/>
    <property type="match status" value="1"/>
</dbReference>
<feature type="region of interest" description="Disordered" evidence="1">
    <location>
        <begin position="170"/>
        <end position="213"/>
    </location>
</feature>
<name>A0ABQ7FC27_9ACTN</name>
<evidence type="ECO:0000313" key="3">
    <source>
        <dbReference type="EMBL" id="KAF4406407.1"/>
    </source>
</evidence>
<keyword evidence="4" id="KW-1185">Reference proteome</keyword>
<evidence type="ECO:0000256" key="2">
    <source>
        <dbReference type="SAM" id="Phobius"/>
    </source>
</evidence>
<dbReference type="PANTHER" id="PTHR35335">
    <property type="entry name" value="UPF0716 PROTEIN FXSA"/>
    <property type="match status" value="1"/>
</dbReference>
<feature type="region of interest" description="Disordered" evidence="1">
    <location>
        <begin position="1"/>
        <end position="24"/>
    </location>
</feature>
<feature type="transmembrane region" description="Helical" evidence="2">
    <location>
        <begin position="52"/>
        <end position="73"/>
    </location>
</feature>
<dbReference type="EMBL" id="WHPN01000370">
    <property type="protein sequence ID" value="KAF4406407.1"/>
    <property type="molecule type" value="Genomic_DNA"/>
</dbReference>
<dbReference type="NCBIfam" id="NF008527">
    <property type="entry name" value="PRK11463.1-1"/>
    <property type="match status" value="1"/>
</dbReference>
<dbReference type="PANTHER" id="PTHR35335:SF1">
    <property type="entry name" value="UPF0716 PROTEIN FXSA"/>
    <property type="match status" value="1"/>
</dbReference>